<dbReference type="Pfam" id="PF03722">
    <property type="entry name" value="Hemocyanin_N"/>
    <property type="match status" value="1"/>
</dbReference>
<dbReference type="GeneID" id="106462602"/>
<evidence type="ECO:0000256" key="6">
    <source>
        <dbReference type="ARBA" id="ARBA00023008"/>
    </source>
</evidence>
<dbReference type="Pfam" id="PF03723">
    <property type="entry name" value="Hemocyanin_C"/>
    <property type="match status" value="2"/>
</dbReference>
<dbReference type="RefSeq" id="XP_022245603.1">
    <property type="nucleotide sequence ID" value="XM_022389895.1"/>
</dbReference>
<evidence type="ECO:0000259" key="7">
    <source>
        <dbReference type="PROSITE" id="PS00498"/>
    </source>
</evidence>
<keyword evidence="5" id="KW-0561">Oxygen transport</keyword>
<organism evidence="8 9">
    <name type="scientific">Limulus polyphemus</name>
    <name type="common">Atlantic horseshoe crab</name>
    <dbReference type="NCBI Taxonomy" id="6850"/>
    <lineage>
        <taxon>Eukaryota</taxon>
        <taxon>Metazoa</taxon>
        <taxon>Ecdysozoa</taxon>
        <taxon>Arthropoda</taxon>
        <taxon>Chelicerata</taxon>
        <taxon>Merostomata</taxon>
        <taxon>Xiphosura</taxon>
        <taxon>Limulidae</taxon>
        <taxon>Limulus</taxon>
    </lineage>
</organism>
<dbReference type="InterPro" id="IPR002227">
    <property type="entry name" value="Tyrosinase_Cu-bd"/>
</dbReference>
<keyword evidence="6" id="KW-0186">Copper</keyword>
<feature type="domain" description="Tyrosinase copper-binding" evidence="7">
    <location>
        <begin position="169"/>
        <end position="180"/>
    </location>
</feature>
<reference evidence="9" key="1">
    <citation type="submission" date="2025-08" db="UniProtKB">
        <authorList>
            <consortium name="RefSeq"/>
        </authorList>
    </citation>
    <scope>IDENTIFICATION</scope>
    <source>
        <tissue evidence="9">Muscle</tissue>
    </source>
</reference>
<evidence type="ECO:0000256" key="4">
    <source>
        <dbReference type="ARBA" id="ARBA00022448"/>
    </source>
</evidence>
<dbReference type="InterPro" id="IPR008922">
    <property type="entry name" value="Di-copper_centre_dom_sf"/>
</dbReference>
<comment type="similarity">
    <text evidence="3">Belongs to the tyrosinase family. Hemocyanin subfamily.</text>
</comment>
<accession>A0ABM1SPP7</accession>
<dbReference type="InterPro" id="IPR013788">
    <property type="entry name" value="Hemocyanin/hexamerin"/>
</dbReference>
<evidence type="ECO:0000256" key="2">
    <source>
        <dbReference type="ARBA" id="ARBA00004239"/>
    </source>
</evidence>
<dbReference type="Gene3D" id="1.20.1370.10">
    <property type="entry name" value="Hemocyanin, N-terminal domain"/>
    <property type="match status" value="1"/>
</dbReference>
<name>A0ABM1SPP7_LIMPO</name>
<dbReference type="InterPro" id="IPR014756">
    <property type="entry name" value="Ig_E-set"/>
</dbReference>
<evidence type="ECO:0000313" key="9">
    <source>
        <dbReference type="RefSeq" id="XP_022245603.1"/>
    </source>
</evidence>
<dbReference type="InterPro" id="IPR005204">
    <property type="entry name" value="Hemocyanin_N"/>
</dbReference>
<comment type="function">
    <text evidence="1">Hemocyanins are copper-containing oxygen carriers occurring freely dissolved in the hemolymph of many mollusks and arthropods.</text>
</comment>
<comment type="subcellular location">
    <subcellularLocation>
        <location evidence="2">Secreted</location>
        <location evidence="2">Extracellular space</location>
    </subcellularLocation>
</comment>
<dbReference type="PROSITE" id="PS00210">
    <property type="entry name" value="HEMOCYANIN_2"/>
    <property type="match status" value="2"/>
</dbReference>
<sequence length="1073" mass="123721">MHKEKDRKGELFYYMHQQMCARYDCERLSNGMHRMVPFNDFHEELDGYSPHLTSLISGLSYGSRPSGMKLHDLPEVTIQEMERWRHRIMDSIDLKMVHDHHGQVVTLDDEHGIDVLGALVESSHESVNHDFYGSLHNWGHVLTARAHDPEGKFKENPGVMSDTSTSLRDPIFYRWHRALDDIFQEYKESLAPYTKEELSFPGVEVLSASIKANTTNVITTSMVLGELELSHGINYGTDHSVKVKYHHLDHEPFSYQINVENKTGSTKHATVRIFLAPKYDELGNVLHSNEQRRLYIELDKFHRELKAGKNEITRNSEDSSVTVSTLRTFEELKAGQGVSENADEYCSCGWPKNMLIPRGNHKGMIFELFIMLTDWENDNVGGSGSENHMCDDAVSYCGAKNSKYPDKKPMGFPFDRHISARTAEEFLTPNMTLTDVKIKFEEITSMTIQEKQNHILSLLEHLNNLTKHQLPVDQRDSRLKDVGHLHRGELFSLFHMEHLIEATHLYETLFNAKDFDDFIHLCEQAKEVVNEGMFAYAVSVAVLHRDDCKGLAVPPIQEIFPDRFIPAETVTEAIKADHNRQDHEALTVVAHDTGNILNPEQHLAYFREDIETNAHHWHWHIVYPATWDSKVMHKKKDRKGELFFYMHQQMCARYDCERLSVGLQRMLPFSNFEEELEGYSAHLTSLVSGLHYASRPEGMHLHDLKGVVNLHDMERWRERIMDAIERGLVYDEHGHEHKLEEPHGIDILGAMIESSHDSLNHEFYGSIHNWGHVMFARLHDPDGRYHDNPGVMSDTATSLRDPIFYRFHRYIDNMFQAYKATLHSYEHHQLIFNGVQIDNVTVKAKHTNVINTYTTESELELSHGIDMKASTKVKYHHLDHDKFEYSISVNNTSGLVKHATFRIFLGPKYDELGNLLTPEQQRRFFIELDKFHREVPSGVSVITRSSTDSSVTISHVPTFEELKDGKGVNLDNSEFCSCGWPQHMLIPRGNHLGMEFQLFVMLTDWEQDQAGKDLEHLTCADAVSYCGARDHLYPDKKPMGFPFDRPIKAHTVEEFLTPNMSLTDIKIQYKGSN</sequence>
<dbReference type="PRINTS" id="PR00187">
    <property type="entry name" value="HAEMOCYANIN"/>
</dbReference>
<evidence type="ECO:0000256" key="5">
    <source>
        <dbReference type="ARBA" id="ARBA00022621"/>
    </source>
</evidence>
<dbReference type="SUPFAM" id="SSF81296">
    <property type="entry name" value="E set domains"/>
    <property type="match status" value="2"/>
</dbReference>
<dbReference type="PANTHER" id="PTHR11511">
    <property type="entry name" value="LARVAL STORAGE PROTEIN/PHENOLOXIDASE"/>
    <property type="match status" value="1"/>
</dbReference>
<dbReference type="PROSITE" id="PS00209">
    <property type="entry name" value="HEMOCYANIN_1"/>
    <property type="match status" value="1"/>
</dbReference>
<keyword evidence="8" id="KW-1185">Reference proteome</keyword>
<evidence type="ECO:0000256" key="3">
    <source>
        <dbReference type="ARBA" id="ARBA00009470"/>
    </source>
</evidence>
<dbReference type="Proteomes" id="UP000694941">
    <property type="component" value="Unplaced"/>
</dbReference>
<proteinExistence type="inferred from homology"/>
<dbReference type="PANTHER" id="PTHR11511:SF5">
    <property type="entry name" value="FAT-BODY PROTEIN 1-RELATED"/>
    <property type="match status" value="1"/>
</dbReference>
<evidence type="ECO:0000256" key="1">
    <source>
        <dbReference type="ARBA" id="ARBA00002958"/>
    </source>
</evidence>
<dbReference type="InterPro" id="IPR005203">
    <property type="entry name" value="Hemocyanin_C"/>
</dbReference>
<dbReference type="SUPFAM" id="SSF48056">
    <property type="entry name" value="Di-copper centre-containing domain"/>
    <property type="match status" value="2"/>
</dbReference>
<dbReference type="Pfam" id="PF00372">
    <property type="entry name" value="Hemocyanin_M"/>
    <property type="match status" value="2"/>
</dbReference>
<keyword evidence="4" id="KW-0813">Transport</keyword>
<dbReference type="Gene3D" id="2.60.40.1520">
    <property type="entry name" value="Hemocyanin, C-terminal domain"/>
    <property type="match status" value="2"/>
</dbReference>
<dbReference type="Gene3D" id="1.10.1280.10">
    <property type="entry name" value="Di-copper center containing domain from catechol oxidase"/>
    <property type="match status" value="2"/>
</dbReference>
<dbReference type="InterPro" id="IPR000896">
    <property type="entry name" value="Hemocyanin/hexamerin_mid_dom"/>
</dbReference>
<gene>
    <name evidence="9" type="primary">LOC106462602</name>
</gene>
<dbReference type="InterPro" id="IPR036697">
    <property type="entry name" value="Hemocyanin_N_sf"/>
</dbReference>
<evidence type="ECO:0000313" key="8">
    <source>
        <dbReference type="Proteomes" id="UP000694941"/>
    </source>
</evidence>
<dbReference type="PROSITE" id="PS00498">
    <property type="entry name" value="TYROSINASE_2"/>
    <property type="match status" value="2"/>
</dbReference>
<protein>
    <submittedName>
        <fullName evidence="9">Hemocyanin F chain</fullName>
    </submittedName>
</protein>
<dbReference type="SUPFAM" id="SSF48050">
    <property type="entry name" value="Hemocyanin, N-terminal domain"/>
    <property type="match status" value="1"/>
</dbReference>
<feature type="domain" description="Tyrosinase copper-binding" evidence="7">
    <location>
        <begin position="801"/>
        <end position="812"/>
    </location>
</feature>
<dbReference type="InterPro" id="IPR037020">
    <property type="entry name" value="Hemocyanin_C_sf"/>
</dbReference>